<feature type="compositionally biased region" description="Basic and acidic residues" evidence="1">
    <location>
        <begin position="821"/>
        <end position="838"/>
    </location>
</feature>
<comment type="caution">
    <text evidence="2">The sequence shown here is derived from an EMBL/GenBank/DDBJ whole genome shotgun (WGS) entry which is preliminary data.</text>
</comment>
<evidence type="ECO:0000313" key="2">
    <source>
        <dbReference type="EMBL" id="ORY29189.1"/>
    </source>
</evidence>
<dbReference type="EMBL" id="MCOG01000181">
    <property type="protein sequence ID" value="ORY29189.1"/>
    <property type="molecule type" value="Genomic_DNA"/>
</dbReference>
<feature type="compositionally biased region" description="Low complexity" evidence="1">
    <location>
        <begin position="974"/>
        <end position="985"/>
    </location>
</feature>
<sequence>MMPNPYETFMQDDAEHFLVAIDKANSREVNNSSPHSDNEFNTNKKNFFKDEPVNSKIYNAFINVPELLQWAVLLLGPNVPFTCTVRNFIDDLCNDVECMIIGDKGVDIHWSSMEDGVSTIPFLLTAITKQISHQAEVNNLFSESVDKPQLILCVIPNEGSEEYIEEIKRICKKIKIVVVFIKCSEIANSTPEFRSSLGEEMKDKLIQFLIDQSQEQDKRKFDDDYMKQPKSTNFNKYNNGNGNNNQNSDQEYKNGNVNFSELSSPKYHYPNANNNFDYVSMGNNKGNYISPLNMNNSLSRSFQYNSLGRTERDRYYYSNNFEDNTLSPGWNSSKPIYFSKGTNSPSQLNTSFNSRNNNFSVSPSPHSSTPRREREGTFSSLRNNNYSYFNSQYHDGSSPINMDKKGYFNNNNDTGYSISNNSELIFMPENESNSNNITGQNKHSRSNTICNGVISTQKETINSPRKYSASNYSKSFNNNNNNNYNNSNNTNNNNYTNFPSNKIGLRNKFVNNSNNNKRLSMNYSIGNHDKNNEYHYQYQYTNSYLEGLNLERNYKNNSNWEGRNYNNSYNNKLYTPMEYHSYSYNDNKSKNNKYYINKKYNQDSSSSESSPTKNTLDIKSNRYDRIYDNEEEIYNNKTHSHSDDEITNKIDNLKVSKSFDKNEVPKYRPPIPPYSDKIENDDIKLFTNRNYNKRNEEDLSRSLPTKNFFSDIRSNRKSNEINDWNKNYSNKSNYKYGKYSNSYKGKSNDNYEENDLDNKKETTMNYNSTNSSPVHLTVDIKNLKYRAPTPKNLKEGKYKSISPDSYFNSYSNDKNYCIDNDSTKDNPKKLELNNDNDIKNTGSKSDYSLKKEIKPLISTNESTKTLINNPKSIQSSSSFKTPSTEKYIPPNLRNKYGNGSNFNSNSNFNSFDKHTASPDLFVDMNDEDNHDISSSINNNSPIKVQSELTKEIQAQHNLARNNYKSPLSIPSFSNDNNTDNNNNKIIENKHNDYYDTSQQIKKIFI</sequence>
<evidence type="ECO:0000313" key="3">
    <source>
        <dbReference type="Proteomes" id="UP000193920"/>
    </source>
</evidence>
<dbReference type="OrthoDB" id="10492970at2759"/>
<feature type="region of interest" description="Disordered" evidence="1">
    <location>
        <begin position="216"/>
        <end position="264"/>
    </location>
</feature>
<feature type="compositionally biased region" description="Basic and acidic residues" evidence="1">
    <location>
        <begin position="216"/>
        <end position="227"/>
    </location>
</feature>
<feature type="compositionally biased region" description="Polar residues" evidence="1">
    <location>
        <begin position="867"/>
        <end position="884"/>
    </location>
</feature>
<feature type="compositionally biased region" description="Low complexity" evidence="1">
    <location>
        <begin position="233"/>
        <end position="247"/>
    </location>
</feature>
<feature type="region of interest" description="Disordered" evidence="1">
    <location>
        <begin position="819"/>
        <end position="845"/>
    </location>
</feature>
<organism evidence="2 3">
    <name type="scientific">Neocallimastix californiae</name>
    <dbReference type="NCBI Taxonomy" id="1754190"/>
    <lineage>
        <taxon>Eukaryota</taxon>
        <taxon>Fungi</taxon>
        <taxon>Fungi incertae sedis</taxon>
        <taxon>Chytridiomycota</taxon>
        <taxon>Chytridiomycota incertae sedis</taxon>
        <taxon>Neocallimastigomycetes</taxon>
        <taxon>Neocallimastigales</taxon>
        <taxon>Neocallimastigaceae</taxon>
        <taxon>Neocallimastix</taxon>
    </lineage>
</organism>
<accession>A0A1Y2B2Y7</accession>
<feature type="region of interest" description="Disordered" evidence="1">
    <location>
        <begin position="867"/>
        <end position="889"/>
    </location>
</feature>
<name>A0A1Y2B2Y7_9FUNG</name>
<dbReference type="Proteomes" id="UP000193920">
    <property type="component" value="Unassembled WGS sequence"/>
</dbReference>
<feature type="region of interest" description="Disordered" evidence="1">
    <location>
        <begin position="349"/>
        <end position="376"/>
    </location>
</feature>
<evidence type="ECO:0000256" key="1">
    <source>
        <dbReference type="SAM" id="MobiDB-lite"/>
    </source>
</evidence>
<feature type="compositionally biased region" description="Polar residues" evidence="1">
    <location>
        <begin position="963"/>
        <end position="973"/>
    </location>
</feature>
<feature type="compositionally biased region" description="Polar residues" evidence="1">
    <location>
        <begin position="253"/>
        <end position="263"/>
    </location>
</feature>
<gene>
    <name evidence="2" type="ORF">LY90DRAFT_673957</name>
</gene>
<proteinExistence type="predicted"/>
<keyword evidence="3" id="KW-1185">Reference proteome</keyword>
<feature type="region of interest" description="Disordered" evidence="1">
    <location>
        <begin position="963"/>
        <end position="986"/>
    </location>
</feature>
<reference evidence="2 3" key="1">
    <citation type="submission" date="2016-08" db="EMBL/GenBank/DDBJ databases">
        <title>A Parts List for Fungal Cellulosomes Revealed by Comparative Genomics.</title>
        <authorList>
            <consortium name="DOE Joint Genome Institute"/>
            <person name="Haitjema C.H."/>
            <person name="Gilmore S.P."/>
            <person name="Henske J.K."/>
            <person name="Solomon K.V."/>
            <person name="De Groot R."/>
            <person name="Kuo A."/>
            <person name="Mondo S.J."/>
            <person name="Salamov A.A."/>
            <person name="Labutti K."/>
            <person name="Zhao Z."/>
            <person name="Chiniquy J."/>
            <person name="Barry K."/>
            <person name="Brewer H.M."/>
            <person name="Purvine S.O."/>
            <person name="Wright A.T."/>
            <person name="Boxma B."/>
            <person name="Van Alen T."/>
            <person name="Hackstein J.H."/>
            <person name="Baker S.E."/>
            <person name="Grigoriev I.V."/>
            <person name="O'Malley M.A."/>
        </authorList>
    </citation>
    <scope>NUCLEOTIDE SEQUENCE [LARGE SCALE GENOMIC DNA]</scope>
    <source>
        <strain evidence="2 3">G1</strain>
    </source>
</reference>
<dbReference type="AlphaFoldDB" id="A0A1Y2B2Y7"/>
<feature type="compositionally biased region" description="Low complexity" evidence="1">
    <location>
        <begin position="349"/>
        <end position="365"/>
    </location>
</feature>
<protein>
    <submittedName>
        <fullName evidence="2">Uncharacterized protein</fullName>
    </submittedName>
</protein>